<dbReference type="Pfam" id="PF08276">
    <property type="entry name" value="PAN_2"/>
    <property type="match status" value="1"/>
</dbReference>
<dbReference type="Gene3D" id="2.90.10.10">
    <property type="entry name" value="Bulb-type lectin domain"/>
    <property type="match status" value="1"/>
</dbReference>
<dbReference type="SUPFAM" id="SSF51110">
    <property type="entry name" value="alpha-D-mannose-specific plant lectins"/>
    <property type="match status" value="1"/>
</dbReference>
<accession>A0AAW2KVV2</accession>
<name>A0AAW2KVV2_9LAMI</name>
<dbReference type="EMBL" id="JACGWK010000016">
    <property type="protein sequence ID" value="KAL0311075.1"/>
    <property type="molecule type" value="Genomic_DNA"/>
</dbReference>
<dbReference type="PROSITE" id="PS50927">
    <property type="entry name" value="BULB_LECTIN"/>
    <property type="match status" value="1"/>
</dbReference>
<dbReference type="GO" id="GO:0048544">
    <property type="term" value="P:recognition of pollen"/>
    <property type="evidence" value="ECO:0007669"/>
    <property type="project" value="InterPro"/>
</dbReference>
<dbReference type="PROSITE" id="PS50948">
    <property type="entry name" value="PAN"/>
    <property type="match status" value="1"/>
</dbReference>
<evidence type="ECO:0000313" key="6">
    <source>
        <dbReference type="EMBL" id="KAL0311075.1"/>
    </source>
</evidence>
<dbReference type="InterPro" id="IPR003609">
    <property type="entry name" value="Pan_app"/>
</dbReference>
<keyword evidence="6" id="KW-0675">Receptor</keyword>
<feature type="domain" description="Bulb-type lectin" evidence="4">
    <location>
        <begin position="1"/>
        <end position="80"/>
    </location>
</feature>
<comment type="caution">
    <text evidence="6">The sequence shown here is derived from an EMBL/GenBank/DDBJ whole genome shotgun (WGS) entry which is preliminary data.</text>
</comment>
<keyword evidence="6" id="KW-0808">Transferase</keyword>
<evidence type="ECO:0000256" key="1">
    <source>
        <dbReference type="ARBA" id="ARBA00022729"/>
    </source>
</evidence>
<dbReference type="PANTHER" id="PTHR32444">
    <property type="entry name" value="BULB-TYPE LECTIN DOMAIN-CONTAINING PROTEIN"/>
    <property type="match status" value="1"/>
</dbReference>
<reference evidence="6" key="1">
    <citation type="submission" date="2020-06" db="EMBL/GenBank/DDBJ databases">
        <authorList>
            <person name="Li T."/>
            <person name="Hu X."/>
            <person name="Zhang T."/>
            <person name="Song X."/>
            <person name="Zhang H."/>
            <person name="Dai N."/>
            <person name="Sheng W."/>
            <person name="Hou X."/>
            <person name="Wei L."/>
        </authorList>
    </citation>
    <scope>NUCLEOTIDE SEQUENCE</scope>
    <source>
        <strain evidence="6">G01</strain>
        <tissue evidence="6">Leaf</tissue>
    </source>
</reference>
<keyword evidence="6" id="KW-0418">Kinase</keyword>
<dbReference type="InterPro" id="IPR036426">
    <property type="entry name" value="Bulb-type_lectin_dom_sf"/>
</dbReference>
<dbReference type="GO" id="GO:0016301">
    <property type="term" value="F:kinase activity"/>
    <property type="evidence" value="ECO:0007669"/>
    <property type="project" value="UniProtKB-KW"/>
</dbReference>
<organism evidence="6">
    <name type="scientific">Sesamum angustifolium</name>
    <dbReference type="NCBI Taxonomy" id="2727405"/>
    <lineage>
        <taxon>Eukaryota</taxon>
        <taxon>Viridiplantae</taxon>
        <taxon>Streptophyta</taxon>
        <taxon>Embryophyta</taxon>
        <taxon>Tracheophyta</taxon>
        <taxon>Spermatophyta</taxon>
        <taxon>Magnoliopsida</taxon>
        <taxon>eudicotyledons</taxon>
        <taxon>Gunneridae</taxon>
        <taxon>Pentapetalae</taxon>
        <taxon>asterids</taxon>
        <taxon>lamiids</taxon>
        <taxon>Lamiales</taxon>
        <taxon>Pedaliaceae</taxon>
        <taxon>Sesamum</taxon>
    </lineage>
</organism>
<dbReference type="PANTHER" id="PTHR32444:SF118">
    <property type="entry name" value="OS09G0551150 PROTEIN"/>
    <property type="match status" value="1"/>
</dbReference>
<dbReference type="SMART" id="SM00473">
    <property type="entry name" value="PAN_AP"/>
    <property type="match status" value="1"/>
</dbReference>
<dbReference type="SMART" id="SM00108">
    <property type="entry name" value="B_lectin"/>
    <property type="match status" value="1"/>
</dbReference>
<keyword evidence="1" id="KW-0732">Signal</keyword>
<evidence type="ECO:0000256" key="3">
    <source>
        <dbReference type="ARBA" id="ARBA00023180"/>
    </source>
</evidence>
<dbReference type="InterPro" id="IPR000858">
    <property type="entry name" value="S_locus_glycoprot_dom"/>
</dbReference>
<evidence type="ECO:0000259" key="4">
    <source>
        <dbReference type="PROSITE" id="PS50927"/>
    </source>
</evidence>
<keyword evidence="3" id="KW-0325">Glycoprotein</keyword>
<keyword evidence="2" id="KW-1015">Disulfide bond</keyword>
<dbReference type="Pfam" id="PF01453">
    <property type="entry name" value="B_lectin"/>
    <property type="match status" value="1"/>
</dbReference>
<dbReference type="InterPro" id="IPR001480">
    <property type="entry name" value="Bulb-type_lectin_dom"/>
</dbReference>
<feature type="domain" description="Apple" evidence="5">
    <location>
        <begin position="274"/>
        <end position="346"/>
    </location>
</feature>
<gene>
    <name evidence="6" type="ORF">Sangu_2402200</name>
</gene>
<dbReference type="AlphaFoldDB" id="A0AAW2KVV2"/>
<dbReference type="CDD" id="cd00028">
    <property type="entry name" value="B_lectin"/>
    <property type="match status" value="1"/>
</dbReference>
<dbReference type="Pfam" id="PF00954">
    <property type="entry name" value="S_locus_glycop"/>
    <property type="match status" value="1"/>
</dbReference>
<dbReference type="CDD" id="cd01098">
    <property type="entry name" value="PAN_AP_plant"/>
    <property type="match status" value="1"/>
</dbReference>
<reference evidence="6" key="2">
    <citation type="journal article" date="2024" name="Plant">
        <title>Genomic evolution and insights into agronomic trait innovations of Sesamum species.</title>
        <authorList>
            <person name="Miao H."/>
            <person name="Wang L."/>
            <person name="Qu L."/>
            <person name="Liu H."/>
            <person name="Sun Y."/>
            <person name="Le M."/>
            <person name="Wang Q."/>
            <person name="Wei S."/>
            <person name="Zheng Y."/>
            <person name="Lin W."/>
            <person name="Duan Y."/>
            <person name="Cao H."/>
            <person name="Xiong S."/>
            <person name="Wang X."/>
            <person name="Wei L."/>
            <person name="Li C."/>
            <person name="Ma Q."/>
            <person name="Ju M."/>
            <person name="Zhao R."/>
            <person name="Li G."/>
            <person name="Mu C."/>
            <person name="Tian Q."/>
            <person name="Mei H."/>
            <person name="Zhang T."/>
            <person name="Gao T."/>
            <person name="Zhang H."/>
        </authorList>
    </citation>
    <scope>NUCLEOTIDE SEQUENCE</scope>
    <source>
        <strain evidence="6">G01</strain>
    </source>
</reference>
<sequence length="346" mass="38731">MVYKHTGCCFWVANRDEPVPDSGVLLAIAGNGDLVISSAGRVVWSTNSSALAASPVLQLLDTGNLGLVDGESESSAQGCIWQSFDYPTDTWLPGMRMIDDIDAGVEKYLISWKDWDDPSPGDSIFKIENQGLPQLVMFRGRMKRFRSGQWNVIHFSGVPHLPNAIFKPEMVFKGGRLISVWEPYDSSSLKRVTLDKSGIICLYIMNARKDKWNPVYPNPRDPCDEYSQCGPYGICRIDRAIKCECFKGFAPKSRQDWDIQDWSDGCTRTRPLNCEGGDGFVEVSGVKHPDMLQFWLNSSMSLSECRAECLRNCNCTAYANPYMINGGSGCLIWFGDLIDTRYFVDG</sequence>
<proteinExistence type="predicted"/>
<evidence type="ECO:0000256" key="2">
    <source>
        <dbReference type="ARBA" id="ARBA00023157"/>
    </source>
</evidence>
<protein>
    <submittedName>
        <fullName evidence="6">Receptor-like serine/threonine-protein kinase SD1-8</fullName>
    </submittedName>
</protein>
<evidence type="ECO:0000259" key="5">
    <source>
        <dbReference type="PROSITE" id="PS50948"/>
    </source>
</evidence>